<comment type="caution">
    <text evidence="3">The sequence shown here is derived from an EMBL/GenBank/DDBJ whole genome shotgun (WGS) entry which is preliminary data.</text>
</comment>
<sequence length="323" mass="33135">MCSSSCSEAAERSWARAAEAADLAPLQEACRRGAEKFPLMLARLACLRIQRQQQQAGRSSSSSSSTSSMEASSSGAAPATAHEAAASTPADAPMQGDPLTQLQHLCYANLPEVPPPWVELHRLLLQGLRPLCSSSGAGLESGRCGSSGAGLQSSGGSGGGGSGGDGSSGSIDSDWLERTFSLQWFSDALSRLHLNSFRVDTVPPLDASDPSALLRAAAASLSGADAGAAAHHTGSAAYLLASMLNHSCEPNLDVTFPENNAVVSFVAARDISAHEQLTISYVDTGMGLQQRRSALQFGYGFTCGCPRCKEEAAAEAGGSGSGV</sequence>
<gene>
    <name evidence="3" type="ORF">COHA_003801</name>
</gene>
<name>A0AAD5DUW6_9CHLO</name>
<dbReference type="InterPro" id="IPR001214">
    <property type="entry name" value="SET_dom"/>
</dbReference>
<dbReference type="EMBL" id="JADXDR010000051">
    <property type="protein sequence ID" value="KAI7842565.1"/>
    <property type="molecule type" value="Genomic_DNA"/>
</dbReference>
<dbReference type="AlphaFoldDB" id="A0AAD5DUW6"/>
<feature type="compositionally biased region" description="Low complexity" evidence="1">
    <location>
        <begin position="59"/>
        <end position="93"/>
    </location>
</feature>
<feature type="region of interest" description="Disordered" evidence="1">
    <location>
        <begin position="143"/>
        <end position="170"/>
    </location>
</feature>
<keyword evidence="4" id="KW-1185">Reference proteome</keyword>
<dbReference type="Proteomes" id="UP001205105">
    <property type="component" value="Unassembled WGS sequence"/>
</dbReference>
<feature type="domain" description="SET" evidence="2">
    <location>
        <begin position="116"/>
        <end position="282"/>
    </location>
</feature>
<feature type="region of interest" description="Disordered" evidence="1">
    <location>
        <begin position="55"/>
        <end position="97"/>
    </location>
</feature>
<accession>A0AAD5DUW6</accession>
<evidence type="ECO:0000256" key="1">
    <source>
        <dbReference type="SAM" id="MobiDB-lite"/>
    </source>
</evidence>
<dbReference type="PANTHER" id="PTHR12197">
    <property type="entry name" value="HISTONE-LYSINE N-METHYLTRANSFERASE SMYD"/>
    <property type="match status" value="1"/>
</dbReference>
<dbReference type="GO" id="GO:0005634">
    <property type="term" value="C:nucleus"/>
    <property type="evidence" value="ECO:0007669"/>
    <property type="project" value="TreeGrafter"/>
</dbReference>
<reference evidence="3" key="1">
    <citation type="submission" date="2020-11" db="EMBL/GenBank/DDBJ databases">
        <title>Chlorella ohadii genome sequencing and assembly.</title>
        <authorList>
            <person name="Murik O."/>
            <person name="Treves H."/>
            <person name="Kedem I."/>
            <person name="Shotland Y."/>
            <person name="Kaplan A."/>
        </authorList>
    </citation>
    <scope>NUCLEOTIDE SEQUENCE</scope>
    <source>
        <strain evidence="3">1</strain>
    </source>
</reference>
<dbReference type="PROSITE" id="PS50280">
    <property type="entry name" value="SET"/>
    <property type="match status" value="1"/>
</dbReference>
<evidence type="ECO:0000313" key="3">
    <source>
        <dbReference type="EMBL" id="KAI7842565.1"/>
    </source>
</evidence>
<dbReference type="PANTHER" id="PTHR12197:SF298">
    <property type="entry name" value="HISTONE-LYSINE N-METHYLTRANSFERASE ATXR4"/>
    <property type="match status" value="1"/>
</dbReference>
<dbReference type="InterPro" id="IPR046341">
    <property type="entry name" value="SET_dom_sf"/>
</dbReference>
<dbReference type="Gene3D" id="2.170.270.10">
    <property type="entry name" value="SET domain"/>
    <property type="match status" value="1"/>
</dbReference>
<dbReference type="InterPro" id="IPR050869">
    <property type="entry name" value="H3K4_H4K5_MeTrfase"/>
</dbReference>
<evidence type="ECO:0000313" key="4">
    <source>
        <dbReference type="Proteomes" id="UP001205105"/>
    </source>
</evidence>
<dbReference type="CDD" id="cd20071">
    <property type="entry name" value="SET_SMYD"/>
    <property type="match status" value="1"/>
</dbReference>
<dbReference type="SUPFAM" id="SSF82199">
    <property type="entry name" value="SET domain"/>
    <property type="match status" value="1"/>
</dbReference>
<organism evidence="3 4">
    <name type="scientific">Chlorella ohadii</name>
    <dbReference type="NCBI Taxonomy" id="2649997"/>
    <lineage>
        <taxon>Eukaryota</taxon>
        <taxon>Viridiplantae</taxon>
        <taxon>Chlorophyta</taxon>
        <taxon>core chlorophytes</taxon>
        <taxon>Trebouxiophyceae</taxon>
        <taxon>Chlorellales</taxon>
        <taxon>Chlorellaceae</taxon>
        <taxon>Chlorella clade</taxon>
        <taxon>Chlorella</taxon>
    </lineage>
</organism>
<feature type="compositionally biased region" description="Gly residues" evidence="1">
    <location>
        <begin position="145"/>
        <end position="167"/>
    </location>
</feature>
<evidence type="ECO:0000259" key="2">
    <source>
        <dbReference type="PROSITE" id="PS50280"/>
    </source>
</evidence>
<protein>
    <recommendedName>
        <fullName evidence="2">SET domain-containing protein</fullName>
    </recommendedName>
</protein>
<proteinExistence type="predicted"/>
<dbReference type="Pfam" id="PF00856">
    <property type="entry name" value="SET"/>
    <property type="match status" value="1"/>
</dbReference>